<name>A0A6L5XGF0_9BACT</name>
<dbReference type="InterPro" id="IPR048279">
    <property type="entry name" value="MdtK-like"/>
</dbReference>
<evidence type="ECO:0000256" key="7">
    <source>
        <dbReference type="ARBA" id="ARBA00022989"/>
    </source>
</evidence>
<comment type="subcellular location">
    <subcellularLocation>
        <location evidence="1">Cell membrane</location>
        <topology evidence="1">Multi-pass membrane protein</topology>
    </subcellularLocation>
</comment>
<keyword evidence="8 10" id="KW-0472">Membrane</keyword>
<dbReference type="GO" id="GO:0042910">
    <property type="term" value="F:xenobiotic transmembrane transporter activity"/>
    <property type="evidence" value="ECO:0007669"/>
    <property type="project" value="InterPro"/>
</dbReference>
<evidence type="ECO:0000256" key="5">
    <source>
        <dbReference type="ARBA" id="ARBA00022475"/>
    </source>
</evidence>
<feature type="transmembrane region" description="Helical" evidence="10">
    <location>
        <begin position="52"/>
        <end position="73"/>
    </location>
</feature>
<evidence type="ECO:0000256" key="2">
    <source>
        <dbReference type="ARBA" id="ARBA00008417"/>
    </source>
</evidence>
<keyword evidence="12" id="KW-1185">Reference proteome</keyword>
<evidence type="ECO:0000256" key="1">
    <source>
        <dbReference type="ARBA" id="ARBA00004651"/>
    </source>
</evidence>
<evidence type="ECO:0000256" key="8">
    <source>
        <dbReference type="ARBA" id="ARBA00023136"/>
    </source>
</evidence>
<feature type="transmembrane region" description="Helical" evidence="10">
    <location>
        <begin position="20"/>
        <end position="40"/>
    </location>
</feature>
<dbReference type="PIRSF" id="PIRSF006603">
    <property type="entry name" value="DinF"/>
    <property type="match status" value="1"/>
</dbReference>
<organism evidence="11 12">
    <name type="scientific">Sodaliphilus pleomorphus</name>
    <dbReference type="NCBI Taxonomy" id="2606626"/>
    <lineage>
        <taxon>Bacteria</taxon>
        <taxon>Pseudomonadati</taxon>
        <taxon>Bacteroidota</taxon>
        <taxon>Bacteroidia</taxon>
        <taxon>Bacteroidales</taxon>
        <taxon>Muribaculaceae</taxon>
        <taxon>Sodaliphilus</taxon>
    </lineage>
</organism>
<feature type="transmembrane region" description="Helical" evidence="10">
    <location>
        <begin position="252"/>
        <end position="278"/>
    </location>
</feature>
<dbReference type="InterPro" id="IPR002528">
    <property type="entry name" value="MATE_fam"/>
</dbReference>
<keyword evidence="4" id="KW-0813">Transport</keyword>
<evidence type="ECO:0000256" key="9">
    <source>
        <dbReference type="ARBA" id="ARBA00023251"/>
    </source>
</evidence>
<dbReference type="GO" id="GO:0005886">
    <property type="term" value="C:plasma membrane"/>
    <property type="evidence" value="ECO:0007669"/>
    <property type="project" value="UniProtKB-SubCell"/>
</dbReference>
<reference evidence="11 12" key="1">
    <citation type="submission" date="2019-08" db="EMBL/GenBank/DDBJ databases">
        <title>In-depth cultivation of the pig gut microbiome towards novel bacterial diversity and tailored functional studies.</title>
        <authorList>
            <person name="Wylensek D."/>
            <person name="Hitch T.C.A."/>
            <person name="Clavel T."/>
        </authorList>
    </citation>
    <scope>NUCLEOTIDE SEQUENCE [LARGE SCALE GENOMIC DNA]</scope>
    <source>
        <strain evidence="11 12">Oil-RF-744-WCA-WT-10</strain>
    </source>
</reference>
<dbReference type="PANTHER" id="PTHR43823:SF3">
    <property type="entry name" value="MULTIDRUG EXPORT PROTEIN MEPA"/>
    <property type="match status" value="1"/>
</dbReference>
<feature type="transmembrane region" description="Helical" evidence="10">
    <location>
        <begin position="317"/>
        <end position="339"/>
    </location>
</feature>
<evidence type="ECO:0000256" key="3">
    <source>
        <dbReference type="ARBA" id="ARBA00022106"/>
    </source>
</evidence>
<sequence>MNARGDNYTFLTTGPVGRVIARMAVPTIISMLVTSVYNIVDTYYVGLINTQATAAVGVAFPLQSVIQAIGFFFGQGSGTYISRQLGAKKHADACQMASTAFVGAMVAGVVIAVAGLLLLTPISVWCGSTPTILPYTEKYLAMVLLGAPFMTGSMLLNNQMRFQGNAANAMYGMMTGAVLNVVLVPIFTFTLGMGILGTGIGTVLSQIFGFVVLLVMSYHGDNIHIKLKDACWKRHYYVEMIKGGTPSLTRQGLAAVAVMLLNLAAGVYGDAAIAGMSIVGRLCFLVFAVIIGVGQGFQPFCGFNYGARLFGRVRQGYFFCVKLDMCILAVCCIPGFIFANELIDLMRHDPEVVAVGAAALRWQIVTWPLAAVITVSNMCLQTSGRTVPANILAACRNGLCFIPLILTLPHLLGLLGVEITQSVADVFSFAIAVPLMSRYFKSLK</sequence>
<accession>A0A6L5XGF0</accession>
<dbReference type="GO" id="GO:0046677">
    <property type="term" value="P:response to antibiotic"/>
    <property type="evidence" value="ECO:0007669"/>
    <property type="project" value="UniProtKB-KW"/>
</dbReference>
<feature type="transmembrane region" description="Helical" evidence="10">
    <location>
        <begin position="195"/>
        <end position="218"/>
    </location>
</feature>
<comment type="similarity">
    <text evidence="2">Belongs to the multi antimicrobial extrusion (MATE) (TC 2.A.66.1) family. MepA subfamily.</text>
</comment>
<dbReference type="AlphaFoldDB" id="A0A6L5XGF0"/>
<dbReference type="CDD" id="cd13143">
    <property type="entry name" value="MATE_MepA_like"/>
    <property type="match status" value="1"/>
</dbReference>
<feature type="transmembrane region" description="Helical" evidence="10">
    <location>
        <begin position="139"/>
        <end position="157"/>
    </location>
</feature>
<dbReference type="EMBL" id="VULT01000025">
    <property type="protein sequence ID" value="MSS18563.1"/>
    <property type="molecule type" value="Genomic_DNA"/>
</dbReference>
<dbReference type="RefSeq" id="WP_154328195.1">
    <property type="nucleotide sequence ID" value="NZ_CP045696.1"/>
</dbReference>
<keyword evidence="9" id="KW-0046">Antibiotic resistance</keyword>
<protein>
    <recommendedName>
        <fullName evidence="3">Multidrug export protein MepA</fullName>
    </recommendedName>
</protein>
<feature type="transmembrane region" description="Helical" evidence="10">
    <location>
        <begin position="169"/>
        <end position="189"/>
    </location>
</feature>
<evidence type="ECO:0000313" key="12">
    <source>
        <dbReference type="Proteomes" id="UP000483362"/>
    </source>
</evidence>
<gene>
    <name evidence="11" type="ORF">FYJ29_12475</name>
</gene>
<dbReference type="InterPro" id="IPR051327">
    <property type="entry name" value="MATE_MepA_subfamily"/>
</dbReference>
<evidence type="ECO:0000256" key="4">
    <source>
        <dbReference type="ARBA" id="ARBA00022448"/>
    </source>
</evidence>
<dbReference type="PANTHER" id="PTHR43823">
    <property type="entry name" value="SPORULATION PROTEIN YKVU"/>
    <property type="match status" value="1"/>
</dbReference>
<dbReference type="NCBIfam" id="TIGR00797">
    <property type="entry name" value="matE"/>
    <property type="match status" value="1"/>
</dbReference>
<dbReference type="Pfam" id="PF01554">
    <property type="entry name" value="MatE"/>
    <property type="match status" value="2"/>
</dbReference>
<comment type="caution">
    <text evidence="11">The sequence shown here is derived from an EMBL/GenBank/DDBJ whole genome shotgun (WGS) entry which is preliminary data.</text>
</comment>
<dbReference type="Proteomes" id="UP000483362">
    <property type="component" value="Unassembled WGS sequence"/>
</dbReference>
<proteinExistence type="inferred from homology"/>
<dbReference type="GO" id="GO:0015297">
    <property type="term" value="F:antiporter activity"/>
    <property type="evidence" value="ECO:0007669"/>
    <property type="project" value="InterPro"/>
</dbReference>
<keyword evidence="6 10" id="KW-0812">Transmembrane</keyword>
<keyword evidence="7 10" id="KW-1133">Transmembrane helix</keyword>
<feature type="transmembrane region" description="Helical" evidence="10">
    <location>
        <begin position="359"/>
        <end position="380"/>
    </location>
</feature>
<evidence type="ECO:0000256" key="10">
    <source>
        <dbReference type="SAM" id="Phobius"/>
    </source>
</evidence>
<feature type="transmembrane region" description="Helical" evidence="10">
    <location>
        <begin position="284"/>
        <end position="305"/>
    </location>
</feature>
<feature type="transmembrane region" description="Helical" evidence="10">
    <location>
        <begin position="94"/>
        <end position="119"/>
    </location>
</feature>
<evidence type="ECO:0000313" key="11">
    <source>
        <dbReference type="EMBL" id="MSS18563.1"/>
    </source>
</evidence>
<keyword evidence="5" id="KW-1003">Cell membrane</keyword>
<dbReference type="InterPro" id="IPR045070">
    <property type="entry name" value="MATE_MepA-like"/>
</dbReference>
<evidence type="ECO:0000256" key="6">
    <source>
        <dbReference type="ARBA" id="ARBA00022692"/>
    </source>
</evidence>